<evidence type="ECO:0000256" key="1">
    <source>
        <dbReference type="ARBA" id="ARBA00005046"/>
    </source>
</evidence>
<dbReference type="Proteomes" id="UP000703893">
    <property type="component" value="Unassembled WGS sequence"/>
</dbReference>
<dbReference type="AlphaFoldDB" id="A0A937X7F1"/>
<dbReference type="InterPro" id="IPR051920">
    <property type="entry name" value="MPT_Adenylyltrnsfr/MoaC-Rel"/>
</dbReference>
<reference evidence="4 5" key="1">
    <citation type="submission" date="2019-03" db="EMBL/GenBank/DDBJ databases">
        <title>Lake Tanganyika Metagenome-Assembled Genomes (MAGs).</title>
        <authorList>
            <person name="Tran P."/>
        </authorList>
    </citation>
    <scope>NUCLEOTIDE SEQUENCE [LARGE SCALE GENOMIC DNA]</scope>
    <source>
        <strain evidence="4">K_DeepCast_65m_m2_236</strain>
    </source>
</reference>
<evidence type="ECO:0000256" key="2">
    <source>
        <dbReference type="ARBA" id="ARBA00023150"/>
    </source>
</evidence>
<dbReference type="InterPro" id="IPR001453">
    <property type="entry name" value="MoaB/Mog_dom"/>
</dbReference>
<dbReference type="PANTHER" id="PTHR43764">
    <property type="entry name" value="MOLYBDENUM COFACTOR BIOSYNTHESIS"/>
    <property type="match status" value="1"/>
</dbReference>
<dbReference type="SUPFAM" id="SSF53218">
    <property type="entry name" value="Molybdenum cofactor biosynthesis proteins"/>
    <property type="match status" value="1"/>
</dbReference>
<protein>
    <submittedName>
        <fullName evidence="4">MogA/MoaB family molybdenum cofactor biosynthesis protein</fullName>
    </submittedName>
</protein>
<evidence type="ECO:0000313" key="5">
    <source>
        <dbReference type="Proteomes" id="UP000703893"/>
    </source>
</evidence>
<dbReference type="GO" id="GO:0006777">
    <property type="term" value="P:Mo-molybdopterin cofactor biosynthetic process"/>
    <property type="evidence" value="ECO:0007669"/>
    <property type="project" value="UniProtKB-KW"/>
</dbReference>
<dbReference type="Pfam" id="PF00994">
    <property type="entry name" value="MoCF_biosynth"/>
    <property type="match status" value="1"/>
</dbReference>
<dbReference type="InterPro" id="IPR008284">
    <property type="entry name" value="MoCF_biosynth_CS"/>
</dbReference>
<sequence>MAYRLGILTLSDAGAKGERADTSGDAIAEMTAAFAEIAHRALLPDDREAIADRLEAWCDAGLDLIITTGGTGLGPRDVTPEATQDIIDFEVPGMAEAMRAVSLQKTPMAVLSRAVAGVRGRTLIVNLPGSHKGVRECLEALLPALPHALEVLRGRGGDHDLHGN</sequence>
<feature type="domain" description="MoaB/Mog" evidence="3">
    <location>
        <begin position="6"/>
        <end position="148"/>
    </location>
</feature>
<name>A0A937X7F1_9BACT</name>
<dbReference type="InterPro" id="IPR036425">
    <property type="entry name" value="MoaB/Mog-like_dom_sf"/>
</dbReference>
<comment type="caution">
    <text evidence="4">The sequence shown here is derived from an EMBL/GenBank/DDBJ whole genome shotgun (WGS) entry which is preliminary data.</text>
</comment>
<dbReference type="NCBIfam" id="TIGR00177">
    <property type="entry name" value="molyb_syn"/>
    <property type="match status" value="1"/>
</dbReference>
<accession>A0A937X7F1</accession>
<gene>
    <name evidence="4" type="ORF">FJZ00_07575</name>
</gene>
<organism evidence="4 5">
    <name type="scientific">Candidatus Tanganyikabacteria bacterium</name>
    <dbReference type="NCBI Taxonomy" id="2961651"/>
    <lineage>
        <taxon>Bacteria</taxon>
        <taxon>Bacillati</taxon>
        <taxon>Candidatus Sericytochromatia</taxon>
        <taxon>Candidatus Tanganyikabacteria</taxon>
    </lineage>
</organism>
<dbReference type="EMBL" id="VGJX01000405">
    <property type="protein sequence ID" value="MBM3274996.1"/>
    <property type="molecule type" value="Genomic_DNA"/>
</dbReference>
<dbReference type="PANTHER" id="PTHR43764:SF1">
    <property type="entry name" value="MOLYBDOPTERIN MOLYBDOTRANSFERASE"/>
    <property type="match status" value="1"/>
</dbReference>
<evidence type="ECO:0000313" key="4">
    <source>
        <dbReference type="EMBL" id="MBM3274996.1"/>
    </source>
</evidence>
<dbReference type="SMART" id="SM00852">
    <property type="entry name" value="MoCF_biosynth"/>
    <property type="match status" value="1"/>
</dbReference>
<evidence type="ECO:0000259" key="3">
    <source>
        <dbReference type="SMART" id="SM00852"/>
    </source>
</evidence>
<dbReference type="CDD" id="cd00886">
    <property type="entry name" value="MogA_MoaB"/>
    <property type="match status" value="1"/>
</dbReference>
<proteinExistence type="predicted"/>
<dbReference type="Gene3D" id="3.40.980.10">
    <property type="entry name" value="MoaB/Mog-like domain"/>
    <property type="match status" value="1"/>
</dbReference>
<dbReference type="PROSITE" id="PS01078">
    <property type="entry name" value="MOCF_BIOSYNTHESIS_1"/>
    <property type="match status" value="1"/>
</dbReference>
<comment type="pathway">
    <text evidence="1">Cofactor biosynthesis; molybdopterin biosynthesis.</text>
</comment>
<keyword evidence="2" id="KW-0501">Molybdenum cofactor biosynthesis</keyword>